<evidence type="ECO:0000313" key="2">
    <source>
        <dbReference type="EMBL" id="GGX38222.1"/>
    </source>
</evidence>
<evidence type="ECO:0008006" key="4">
    <source>
        <dbReference type="Google" id="ProtNLM"/>
    </source>
</evidence>
<keyword evidence="1" id="KW-1133">Transmembrane helix</keyword>
<comment type="caution">
    <text evidence="2">The sequence shown here is derived from an EMBL/GenBank/DDBJ whole genome shotgun (WGS) entry which is preliminary data.</text>
</comment>
<keyword evidence="1" id="KW-0472">Membrane</keyword>
<organism evidence="2 3">
    <name type="scientific">Saccharospirillum salsuginis</name>
    <dbReference type="NCBI Taxonomy" id="418750"/>
    <lineage>
        <taxon>Bacteria</taxon>
        <taxon>Pseudomonadati</taxon>
        <taxon>Pseudomonadota</taxon>
        <taxon>Gammaproteobacteria</taxon>
        <taxon>Oceanospirillales</taxon>
        <taxon>Saccharospirillaceae</taxon>
        <taxon>Saccharospirillum</taxon>
    </lineage>
</organism>
<sequence>MGNGFWLAVGQMLSICFWTVKYLPYGGWRRLPKRALMFGLAIPVFMVLQCIHWLGFAFDELFFRRYRHVAIRRPIFISGIPRSGTTHLHRVLARHDRLTSMQTWECLLAPSISERYLWRFVGRLFSPLGRWLGTGKLPFFKDMSAIHSLGLTEPEEDFLTLLPINACFLMVVLFPEEASLWRLARFDAAVPAKRRRAVMAFYRRMIQKHLYVHGADRRYLCKNPSFASWLGSLKETFPDADFALCTRPAQKTLPSQLSSLYPGWRLFHGATFTPAFEQRVVSMLAGYYRDVELFQIANEGVGRVEMNALTRDLDGTIRTLLTRLELPLTANYEAALAEEVSAAQRYRSRHTYQQQAFRVRWSDVAHRFDQNRDDYRTGPEVAS</sequence>
<dbReference type="EMBL" id="BMXR01000001">
    <property type="protein sequence ID" value="GGX38222.1"/>
    <property type="molecule type" value="Genomic_DNA"/>
</dbReference>
<gene>
    <name evidence="2" type="ORF">GCM10007392_00440</name>
</gene>
<dbReference type="PANTHER" id="PTHR36451:SF1">
    <property type="entry name" value="OMEGA-HYDROXY-BETA-DIHYDROMENAQUINONE-9 SULFOTRANSFERASE STF3"/>
    <property type="match status" value="1"/>
</dbReference>
<dbReference type="RefSeq" id="WP_189606483.1">
    <property type="nucleotide sequence ID" value="NZ_BMXR01000001.1"/>
</dbReference>
<dbReference type="PANTHER" id="PTHR36451">
    <property type="entry name" value="PAPS-DEPENDENT SULFOTRANSFERASE STF3"/>
    <property type="match status" value="1"/>
</dbReference>
<reference evidence="2" key="2">
    <citation type="submission" date="2020-09" db="EMBL/GenBank/DDBJ databases">
        <authorList>
            <person name="Sun Q."/>
            <person name="Kim S."/>
        </authorList>
    </citation>
    <scope>NUCLEOTIDE SEQUENCE</scope>
    <source>
        <strain evidence="2">KCTC 22169</strain>
    </source>
</reference>
<dbReference type="Gene3D" id="3.40.50.300">
    <property type="entry name" value="P-loop containing nucleotide triphosphate hydrolases"/>
    <property type="match status" value="1"/>
</dbReference>
<dbReference type="Pfam" id="PF13469">
    <property type="entry name" value="Sulfotransfer_3"/>
    <property type="match status" value="2"/>
</dbReference>
<name>A0A918JZ32_9GAMM</name>
<dbReference type="Proteomes" id="UP000626148">
    <property type="component" value="Unassembled WGS sequence"/>
</dbReference>
<dbReference type="SUPFAM" id="SSF52540">
    <property type="entry name" value="P-loop containing nucleoside triphosphate hydrolases"/>
    <property type="match status" value="1"/>
</dbReference>
<evidence type="ECO:0000313" key="3">
    <source>
        <dbReference type="Proteomes" id="UP000626148"/>
    </source>
</evidence>
<feature type="transmembrane region" description="Helical" evidence="1">
    <location>
        <begin position="35"/>
        <end position="58"/>
    </location>
</feature>
<accession>A0A918JZ32</accession>
<reference evidence="2" key="1">
    <citation type="journal article" date="2014" name="Int. J. Syst. Evol. Microbiol.">
        <title>Complete genome sequence of Corynebacterium casei LMG S-19264T (=DSM 44701T), isolated from a smear-ripened cheese.</title>
        <authorList>
            <consortium name="US DOE Joint Genome Institute (JGI-PGF)"/>
            <person name="Walter F."/>
            <person name="Albersmeier A."/>
            <person name="Kalinowski J."/>
            <person name="Ruckert C."/>
        </authorList>
    </citation>
    <scope>NUCLEOTIDE SEQUENCE</scope>
    <source>
        <strain evidence="2">KCTC 22169</strain>
    </source>
</reference>
<keyword evidence="3" id="KW-1185">Reference proteome</keyword>
<protein>
    <recommendedName>
        <fullName evidence="4">Sulfotransferase family protein</fullName>
    </recommendedName>
</protein>
<evidence type="ECO:0000256" key="1">
    <source>
        <dbReference type="SAM" id="Phobius"/>
    </source>
</evidence>
<dbReference type="InterPro" id="IPR052736">
    <property type="entry name" value="Stf3_sulfotransferase"/>
</dbReference>
<dbReference type="AlphaFoldDB" id="A0A918JZ32"/>
<feature type="transmembrane region" description="Helical" evidence="1">
    <location>
        <begin position="6"/>
        <end position="23"/>
    </location>
</feature>
<keyword evidence="1" id="KW-0812">Transmembrane</keyword>
<proteinExistence type="predicted"/>
<dbReference type="InterPro" id="IPR027417">
    <property type="entry name" value="P-loop_NTPase"/>
</dbReference>